<gene>
    <name evidence="9" type="primary">EGR_09288</name>
    <name evidence="7" type="ORF">EgrG_000523300</name>
</gene>
<organism evidence="7">
    <name type="scientific">Echinococcus granulosus</name>
    <name type="common">Hydatid tapeworm</name>
    <dbReference type="NCBI Taxonomy" id="6210"/>
    <lineage>
        <taxon>Eukaryota</taxon>
        <taxon>Metazoa</taxon>
        <taxon>Spiralia</taxon>
        <taxon>Lophotrochozoa</taxon>
        <taxon>Platyhelminthes</taxon>
        <taxon>Cestoda</taxon>
        <taxon>Eucestoda</taxon>
        <taxon>Cyclophyllidea</taxon>
        <taxon>Taeniidae</taxon>
        <taxon>Echinococcus</taxon>
        <taxon>Echinococcus granulosus group</taxon>
    </lineage>
</organism>
<evidence type="ECO:0000313" key="8">
    <source>
        <dbReference type="Proteomes" id="UP000492820"/>
    </source>
</evidence>
<dbReference type="InterPro" id="IPR036013">
    <property type="entry name" value="Band_7/SPFH_dom_sf"/>
</dbReference>
<dbReference type="InterPro" id="IPR043202">
    <property type="entry name" value="Band-7_stomatin-like"/>
</dbReference>
<protein>
    <submittedName>
        <fullName evidence="7 9">Mechanosensory protein 2</fullName>
    </submittedName>
</protein>
<dbReference type="OrthoDB" id="2105077at2759"/>
<dbReference type="GO" id="GO:0005886">
    <property type="term" value="C:plasma membrane"/>
    <property type="evidence" value="ECO:0007669"/>
    <property type="project" value="InterPro"/>
</dbReference>
<dbReference type="PRINTS" id="PR00721">
    <property type="entry name" value="STOMATIN"/>
</dbReference>
<dbReference type="InterPro" id="IPR018080">
    <property type="entry name" value="Band_7/stomatin-like_CS"/>
</dbReference>
<evidence type="ECO:0000256" key="2">
    <source>
        <dbReference type="ARBA" id="ARBA00008164"/>
    </source>
</evidence>
<dbReference type="FunFam" id="3.30.479.30:FF:000002">
    <property type="entry name" value="band 7 protein AGAP004871"/>
    <property type="match status" value="1"/>
</dbReference>
<reference evidence="7 8" key="1">
    <citation type="journal article" date="2013" name="Nature">
        <title>The genomes of four tapeworm species reveal adaptations to parasitism.</title>
        <authorList>
            <person name="Tsai I.J."/>
            <person name="Zarowiecki M."/>
            <person name="Holroyd N."/>
            <person name="Garciarrubio A."/>
            <person name="Sanchez-Flores A."/>
            <person name="Brooks K.L."/>
            <person name="Tracey A."/>
            <person name="Bobes R.J."/>
            <person name="Fragoso G."/>
            <person name="Sciutto E."/>
            <person name="Aslett M."/>
            <person name="Beasley H."/>
            <person name="Bennett H.M."/>
            <person name="Cai J."/>
            <person name="Camicia F."/>
            <person name="Clark R."/>
            <person name="Cucher M."/>
            <person name="De Silva N."/>
            <person name="Day T.A."/>
            <person name="Deplazes P."/>
            <person name="Estrada K."/>
            <person name="Fernandez C."/>
            <person name="Holland P.W."/>
            <person name="Hou J."/>
            <person name="Hu S."/>
            <person name="Huckvale T."/>
            <person name="Hung S.S."/>
            <person name="Kamenetzky L."/>
            <person name="Keane J.A."/>
            <person name="Kiss F."/>
            <person name="Koziol U."/>
            <person name="Lambert O."/>
            <person name="Liu K."/>
            <person name="Luo X."/>
            <person name="Luo Y."/>
            <person name="Macchiaroli N."/>
            <person name="Nichol S."/>
            <person name="Paps J."/>
            <person name="Parkinson J."/>
            <person name="Pouchkina-Stantcheva N."/>
            <person name="Riddiford N."/>
            <person name="Rosenzvit M."/>
            <person name="Salinas G."/>
            <person name="Wasmuth J.D."/>
            <person name="Zamanian M."/>
            <person name="Zheng Y."/>
            <person name="Cai X."/>
            <person name="Soberon X."/>
            <person name="Olson P.D."/>
            <person name="Laclette J.P."/>
            <person name="Brehm K."/>
            <person name="Berriman M."/>
            <person name="Garciarrubio A."/>
            <person name="Bobes R.J."/>
            <person name="Fragoso G."/>
            <person name="Sanchez-Flores A."/>
            <person name="Estrada K."/>
            <person name="Cevallos M.A."/>
            <person name="Morett E."/>
            <person name="Gonzalez V."/>
            <person name="Portillo T."/>
            <person name="Ochoa-Leyva A."/>
            <person name="Jose M.V."/>
            <person name="Sciutto E."/>
            <person name="Landa A."/>
            <person name="Jimenez L."/>
            <person name="Valdes V."/>
            <person name="Carrero J.C."/>
            <person name="Larralde C."/>
            <person name="Morales-Montor J."/>
            <person name="Limon-Lason J."/>
            <person name="Soberon X."/>
            <person name="Laclette J.P."/>
        </authorList>
    </citation>
    <scope>NUCLEOTIDE SEQUENCE [LARGE SCALE GENOMIC DNA]</scope>
</reference>
<dbReference type="PROSITE" id="PS01270">
    <property type="entry name" value="BAND_7"/>
    <property type="match status" value="1"/>
</dbReference>
<comment type="subcellular location">
    <subcellularLocation>
        <location evidence="1">Membrane</location>
    </subcellularLocation>
</comment>
<evidence type="ECO:0000313" key="7">
    <source>
        <dbReference type="EMBL" id="CDS20875.1"/>
    </source>
</evidence>
<evidence type="ECO:0000313" key="9">
    <source>
        <dbReference type="WBParaSite" id="EgrG_000523300"/>
    </source>
</evidence>
<accession>A0A068WM93</accession>
<sequence>MTSTTPSVLVPAPNLGTAEPPLAIIYNLRSGNISVNPLPANSDLAPQNLSEYRLTVPVTTVRRKSVTLSEDDMWRGWSTKTGQNHRGEERESTATASWRGGGGGGRTIQRQGFGTEAWRIQNPTLVEQVLEMEEKLQSTSPHSQPSLTAATTMPYSPPRIVKPKKASQSAKKRAFAPKAFTLGGRRIEPVHSDEEWFLERLLRIFALIAFMLTLPFSLLFCFKVVAHYERAVVFRLGRLFASEAQGPGLIFLLPCLDNCRVVDLRTFTFNVPTQEVLTKDSLTVAVNAVVYYRIRNPVCAVVNVEDANRSTRLLGQTTLRNVLGTVNLDELLTAREDIAILMQECLDSVTEAWGVKVERVEIKDVRLPIQLQRAMAAEAEAAREATAKVIAAEGEMRASSALKFAALEISQHPIAMQLRYLQTLNTISLGKKSTIVFPIPIDMLKFFMGDGVNIPEHLLEALIPTVQASQPRDDDLSSVSNEHV</sequence>
<dbReference type="PANTHER" id="PTHR10264">
    <property type="entry name" value="BAND 7 PROTEIN-RELATED"/>
    <property type="match status" value="1"/>
</dbReference>
<feature type="region of interest" description="Disordered" evidence="4">
    <location>
        <begin position="135"/>
        <end position="171"/>
    </location>
</feature>
<evidence type="ECO:0000256" key="5">
    <source>
        <dbReference type="SAM" id="Phobius"/>
    </source>
</evidence>
<dbReference type="SUPFAM" id="SSF117892">
    <property type="entry name" value="Band 7/SPFH domain"/>
    <property type="match status" value="1"/>
</dbReference>
<reference evidence="7" key="2">
    <citation type="submission" date="2014-06" db="EMBL/GenBank/DDBJ databases">
        <authorList>
            <person name="Aslett M."/>
        </authorList>
    </citation>
    <scope>NUCLEOTIDE SEQUENCE</scope>
</reference>
<evidence type="ECO:0000256" key="4">
    <source>
        <dbReference type="SAM" id="MobiDB-lite"/>
    </source>
</evidence>
<dbReference type="InterPro" id="IPR001107">
    <property type="entry name" value="Band_7"/>
</dbReference>
<reference evidence="9" key="3">
    <citation type="submission" date="2020-10" db="UniProtKB">
        <authorList>
            <consortium name="WormBaseParasite"/>
        </authorList>
    </citation>
    <scope>IDENTIFICATION</scope>
</reference>
<feature type="compositionally biased region" description="Basic residues" evidence="4">
    <location>
        <begin position="161"/>
        <end position="171"/>
    </location>
</feature>
<dbReference type="Proteomes" id="UP000492820">
    <property type="component" value="Unassembled WGS sequence"/>
</dbReference>
<dbReference type="SMART" id="SM00244">
    <property type="entry name" value="PHB"/>
    <property type="match status" value="1"/>
</dbReference>
<comment type="similarity">
    <text evidence="2">Belongs to the band 7/mec-2 family.</text>
</comment>
<name>A0A068WM93_ECHGR</name>
<evidence type="ECO:0000259" key="6">
    <source>
        <dbReference type="SMART" id="SM00244"/>
    </source>
</evidence>
<dbReference type="WBParaSite" id="EgrG_000523300">
    <property type="protein sequence ID" value="EgrG_000523300"/>
    <property type="gene ID" value="EgrG_000523300"/>
</dbReference>
<dbReference type="InterPro" id="IPR001972">
    <property type="entry name" value="Stomatin_HflK_fam"/>
</dbReference>
<feature type="compositionally biased region" description="Polar residues" evidence="4">
    <location>
        <begin position="137"/>
        <end position="154"/>
    </location>
</feature>
<evidence type="ECO:0000256" key="3">
    <source>
        <dbReference type="ARBA" id="ARBA00023136"/>
    </source>
</evidence>
<dbReference type="EMBL" id="LK028582">
    <property type="protein sequence ID" value="CDS20875.1"/>
    <property type="molecule type" value="Genomic_DNA"/>
</dbReference>
<dbReference type="Pfam" id="PF01145">
    <property type="entry name" value="Band_7"/>
    <property type="match status" value="1"/>
</dbReference>
<keyword evidence="3 5" id="KW-0472">Membrane</keyword>
<keyword evidence="5" id="KW-1133">Transmembrane helix</keyword>
<dbReference type="Gene3D" id="3.30.479.30">
    <property type="entry name" value="Band 7 domain"/>
    <property type="match status" value="1"/>
</dbReference>
<keyword evidence="5" id="KW-0812">Transmembrane</keyword>
<evidence type="ECO:0000256" key="1">
    <source>
        <dbReference type="ARBA" id="ARBA00004370"/>
    </source>
</evidence>
<dbReference type="Gene3D" id="6.10.250.2090">
    <property type="match status" value="1"/>
</dbReference>
<feature type="domain" description="Band 7" evidence="6">
    <location>
        <begin position="220"/>
        <end position="379"/>
    </location>
</feature>
<feature type="transmembrane region" description="Helical" evidence="5">
    <location>
        <begin position="204"/>
        <end position="226"/>
    </location>
</feature>
<dbReference type="AlphaFoldDB" id="A0A068WM93"/>
<feature type="region of interest" description="Disordered" evidence="4">
    <location>
        <begin position="77"/>
        <end position="112"/>
    </location>
</feature>
<dbReference type="PANTHER" id="PTHR10264:SF19">
    <property type="entry name" value="AT06885P-RELATED"/>
    <property type="match status" value="1"/>
</dbReference>
<proteinExistence type="inferred from homology"/>